<evidence type="ECO:0000256" key="3">
    <source>
        <dbReference type="ARBA" id="ARBA00022679"/>
    </source>
</evidence>
<comment type="function">
    <text evidence="13">Catalyzes the ATP-dependent phosphorylation of 2-deoxy-D-ribose to 2-deoxy-D-ribose 5-phosphate (dRib-5P), allowing the use of deoxyribose as the sole carbon source.</text>
</comment>
<dbReference type="PANTHER" id="PTHR10584">
    <property type="entry name" value="SUGAR KINASE"/>
    <property type="match status" value="1"/>
</dbReference>
<dbReference type="UniPathway" id="UPA00916">
    <property type="reaction ID" value="UER00889"/>
</dbReference>
<dbReference type="InterPro" id="IPR002139">
    <property type="entry name" value="Ribo/fructo_kinase"/>
</dbReference>
<evidence type="ECO:0000256" key="12">
    <source>
        <dbReference type="ARBA" id="ARBA00071515"/>
    </source>
</evidence>
<keyword evidence="10 13" id="KW-0119">Carbohydrate metabolism</keyword>
<feature type="active site" description="Proton acceptor" evidence="13">
    <location>
        <position position="252"/>
    </location>
</feature>
<feature type="binding site" evidence="13">
    <location>
        <position position="276"/>
    </location>
    <ligand>
        <name>ATP</name>
        <dbReference type="ChEBI" id="CHEBI:30616"/>
    </ligand>
</feature>
<comment type="similarity">
    <text evidence="1">Belongs to the carbohydrate kinase pfkB family.</text>
</comment>
<comment type="cofactor">
    <cofactor evidence="13">
        <name>Mg(2+)</name>
        <dbReference type="ChEBI" id="CHEBI:18420"/>
    </cofactor>
</comment>
<evidence type="ECO:0000256" key="7">
    <source>
        <dbReference type="ARBA" id="ARBA00022840"/>
    </source>
</evidence>
<feature type="binding site" evidence="13">
    <location>
        <position position="291"/>
    </location>
    <ligand>
        <name>K(+)</name>
        <dbReference type="ChEBI" id="CHEBI:29103"/>
    </ligand>
</feature>
<evidence type="ECO:0000259" key="14">
    <source>
        <dbReference type="Pfam" id="PF00294"/>
    </source>
</evidence>
<dbReference type="GO" id="GO:0005829">
    <property type="term" value="C:cytosol"/>
    <property type="evidence" value="ECO:0007669"/>
    <property type="project" value="TreeGrafter"/>
</dbReference>
<dbReference type="GO" id="GO:0005524">
    <property type="term" value="F:ATP binding"/>
    <property type="evidence" value="ECO:0007669"/>
    <property type="project" value="UniProtKB-UniRule"/>
</dbReference>
<name>A0A255GCQ2_9ACTN</name>
<feature type="binding site" evidence="13">
    <location>
        <position position="184"/>
    </location>
    <ligand>
        <name>ATP</name>
        <dbReference type="ChEBI" id="CHEBI:30616"/>
    </ligand>
</feature>
<evidence type="ECO:0000256" key="6">
    <source>
        <dbReference type="ARBA" id="ARBA00022777"/>
    </source>
</evidence>
<sequence>MATVAVIGSIMTDLITYLDRMPERGETIAAPSFAMGHGGKGANQATAAARLGSEVVMVAKVGTDSFGEQTLANFRANGIDTTDVTVTEGPSGVAPIFVEPDGSNRVVIVPGANESLTPADVEGARERIAGAAIIVLQLEIPLPTVYAAIELGAELGVPVLLNPAPANAELDFDQVARCAFFAPNESELALLTGMPVETLEEIEAAAQTLLAKGVREVLVTLGERGVLRCTADGVEHIAGITVQAADSTGAGDAFIGAFAHRYAADGDIGGAIEFANRYAADSVTRRGTQSSFATAEEFAG</sequence>
<evidence type="ECO:0000313" key="16">
    <source>
        <dbReference type="Proteomes" id="UP000215896"/>
    </source>
</evidence>
<evidence type="ECO:0000256" key="2">
    <source>
        <dbReference type="ARBA" id="ARBA00022490"/>
    </source>
</evidence>
<dbReference type="FunFam" id="3.40.1190.20:FF:000010">
    <property type="entry name" value="Ribokinase"/>
    <property type="match status" value="1"/>
</dbReference>
<keyword evidence="16" id="KW-1185">Reference proteome</keyword>
<dbReference type="HAMAP" id="MF_01987">
    <property type="entry name" value="Ribokinase"/>
    <property type="match status" value="1"/>
</dbReference>
<dbReference type="InterPro" id="IPR011877">
    <property type="entry name" value="Ribokinase"/>
</dbReference>
<organism evidence="15 16">
    <name type="scientific">Enemella evansiae</name>
    <dbReference type="NCBI Taxonomy" id="2016499"/>
    <lineage>
        <taxon>Bacteria</taxon>
        <taxon>Bacillati</taxon>
        <taxon>Actinomycetota</taxon>
        <taxon>Actinomycetes</taxon>
        <taxon>Propionibacteriales</taxon>
        <taxon>Propionibacteriaceae</taxon>
        <taxon>Enemella</taxon>
    </lineage>
</organism>
<feature type="site" description="Important for substrate specificity" evidence="13">
    <location>
        <position position="11"/>
    </location>
</feature>
<reference evidence="15 16" key="1">
    <citation type="submission" date="2017-07" db="EMBL/GenBank/DDBJ databases">
        <title>Draft whole genome sequences of clinical Proprionibacteriaceae strains.</title>
        <authorList>
            <person name="Bernier A.-M."/>
            <person name="Bernard K."/>
            <person name="Domingo M.-C."/>
        </authorList>
    </citation>
    <scope>NUCLEOTIDE SEQUENCE [LARGE SCALE GENOMIC DNA]</scope>
    <source>
        <strain evidence="15 16">NML 030167</strain>
    </source>
</reference>
<feature type="binding site" evidence="13">
    <location>
        <begin position="251"/>
        <end position="252"/>
    </location>
    <ligand>
        <name>ATP</name>
        <dbReference type="ChEBI" id="CHEBI:30616"/>
    </ligand>
</feature>
<feature type="binding site" evidence="13">
    <location>
        <position position="285"/>
    </location>
    <ligand>
        <name>K(+)</name>
        <dbReference type="ChEBI" id="CHEBI:29103"/>
    </ligand>
</feature>
<dbReference type="GO" id="GO:0019303">
    <property type="term" value="P:D-ribose catabolic process"/>
    <property type="evidence" value="ECO:0007669"/>
    <property type="project" value="UniProtKB-UniPathway"/>
</dbReference>
<feature type="binding site" evidence="13">
    <location>
        <begin position="39"/>
        <end position="43"/>
    </location>
    <ligand>
        <name>substrate</name>
    </ligand>
</feature>
<evidence type="ECO:0000256" key="13">
    <source>
        <dbReference type="HAMAP-Rule" id="MF_01987"/>
    </source>
</evidence>
<feature type="binding site" evidence="13">
    <location>
        <position position="246"/>
    </location>
    <ligand>
        <name>K(+)</name>
        <dbReference type="ChEBI" id="CHEBI:29103"/>
    </ligand>
</feature>
<keyword evidence="7 13" id="KW-0067">ATP-binding</keyword>
<proteinExistence type="inferred from homology"/>
<dbReference type="NCBIfam" id="TIGR02152">
    <property type="entry name" value="D_ribokin_bact"/>
    <property type="match status" value="1"/>
</dbReference>
<comment type="subcellular location">
    <subcellularLocation>
        <location evidence="13">Cytoplasm</location>
    </subcellularLocation>
</comment>
<evidence type="ECO:0000256" key="8">
    <source>
        <dbReference type="ARBA" id="ARBA00022842"/>
    </source>
</evidence>
<keyword evidence="8 13" id="KW-0460">Magnesium</keyword>
<dbReference type="GO" id="GO:0004747">
    <property type="term" value="F:ribokinase activity"/>
    <property type="evidence" value="ECO:0007669"/>
    <property type="project" value="UniProtKB-UniRule"/>
</dbReference>
<evidence type="ECO:0000256" key="11">
    <source>
        <dbReference type="ARBA" id="ARBA00051363"/>
    </source>
</evidence>
<comment type="subunit">
    <text evidence="13">Homodimer.</text>
</comment>
<dbReference type="InterPro" id="IPR002173">
    <property type="entry name" value="Carboh/pur_kinase_PfkB_CS"/>
</dbReference>
<feature type="domain" description="Carbohydrate kinase PfkB" evidence="14">
    <location>
        <begin position="1"/>
        <end position="292"/>
    </location>
</feature>
<dbReference type="Pfam" id="PF00294">
    <property type="entry name" value="PfkB"/>
    <property type="match status" value="1"/>
</dbReference>
<dbReference type="EC" id="2.7.1.229" evidence="13"/>
<keyword evidence="2 13" id="KW-0963">Cytoplasm</keyword>
<dbReference type="PROSITE" id="PS00584">
    <property type="entry name" value="PFKB_KINASES_2"/>
    <property type="match status" value="1"/>
</dbReference>
<dbReference type="InterPro" id="IPR029056">
    <property type="entry name" value="Ribokinase-like"/>
</dbReference>
<dbReference type="AlphaFoldDB" id="A0A255GCQ2"/>
<comment type="similarity">
    <text evidence="13">Belongs to the carbohydrate kinase PfkB family. Deoxyribokinase subfamily.</text>
</comment>
<evidence type="ECO:0000256" key="9">
    <source>
        <dbReference type="ARBA" id="ARBA00022958"/>
    </source>
</evidence>
<dbReference type="SUPFAM" id="SSF53613">
    <property type="entry name" value="Ribokinase-like"/>
    <property type="match status" value="1"/>
</dbReference>
<evidence type="ECO:0000313" key="15">
    <source>
        <dbReference type="EMBL" id="OYO10684.1"/>
    </source>
</evidence>
<feature type="binding site" evidence="13">
    <location>
        <begin position="11"/>
        <end position="13"/>
    </location>
    <ligand>
        <name>substrate</name>
    </ligand>
</feature>
<feature type="binding site" evidence="13">
    <location>
        <begin position="220"/>
        <end position="225"/>
    </location>
    <ligand>
        <name>ATP</name>
        <dbReference type="ChEBI" id="CHEBI:30616"/>
    </ligand>
</feature>
<dbReference type="Proteomes" id="UP000215896">
    <property type="component" value="Unassembled WGS sequence"/>
</dbReference>
<dbReference type="GO" id="GO:0046872">
    <property type="term" value="F:metal ion binding"/>
    <property type="evidence" value="ECO:0007669"/>
    <property type="project" value="UniProtKB-KW"/>
</dbReference>
<evidence type="ECO:0000256" key="10">
    <source>
        <dbReference type="ARBA" id="ARBA00023277"/>
    </source>
</evidence>
<evidence type="ECO:0000256" key="1">
    <source>
        <dbReference type="ARBA" id="ARBA00005380"/>
    </source>
</evidence>
<keyword evidence="6 13" id="KW-0418">Kinase</keyword>
<feature type="binding site" evidence="13">
    <location>
        <position position="287"/>
    </location>
    <ligand>
        <name>K(+)</name>
        <dbReference type="ChEBI" id="CHEBI:29103"/>
    </ligand>
</feature>
<feature type="binding site" evidence="13">
    <location>
        <position position="282"/>
    </location>
    <ligand>
        <name>K(+)</name>
        <dbReference type="ChEBI" id="CHEBI:29103"/>
    </ligand>
</feature>
<dbReference type="Gene3D" id="3.40.1190.20">
    <property type="match status" value="1"/>
</dbReference>
<keyword evidence="4 13" id="KW-0479">Metal-binding</keyword>
<keyword evidence="9 13" id="KW-0630">Potassium</keyword>
<dbReference type="EMBL" id="NMVO01000016">
    <property type="protein sequence ID" value="OYO10684.1"/>
    <property type="molecule type" value="Genomic_DNA"/>
</dbReference>
<keyword evidence="3 13" id="KW-0808">Transferase</keyword>
<dbReference type="CDD" id="cd01174">
    <property type="entry name" value="ribokinase"/>
    <property type="match status" value="1"/>
</dbReference>
<evidence type="ECO:0000256" key="4">
    <source>
        <dbReference type="ARBA" id="ARBA00022723"/>
    </source>
</evidence>
<comment type="caution">
    <text evidence="15">The sequence shown here is derived from an EMBL/GenBank/DDBJ whole genome shotgun (WGS) entry which is preliminary data.</text>
</comment>
<dbReference type="RefSeq" id="WP_094406339.1">
    <property type="nucleotide sequence ID" value="NZ_NMVO01000016.1"/>
</dbReference>
<keyword evidence="5 13" id="KW-0547">Nucleotide-binding</keyword>
<feature type="binding site" evidence="13">
    <location>
        <position position="252"/>
    </location>
    <ligand>
        <name>substrate</name>
    </ligand>
</feature>
<dbReference type="OrthoDB" id="9775849at2"/>
<gene>
    <name evidence="15" type="primary">rbsK</name>
    <name evidence="13" type="synonym">deoK</name>
    <name evidence="15" type="ORF">CGZ94_16995</name>
</gene>
<feature type="binding site" evidence="13">
    <location>
        <position position="248"/>
    </location>
    <ligand>
        <name>K(+)</name>
        <dbReference type="ChEBI" id="CHEBI:29103"/>
    </ligand>
</feature>
<dbReference type="InterPro" id="IPR011611">
    <property type="entry name" value="PfkB_dom"/>
</dbReference>
<dbReference type="PANTHER" id="PTHR10584:SF166">
    <property type="entry name" value="RIBOKINASE"/>
    <property type="match status" value="1"/>
</dbReference>
<comment type="catalytic activity">
    <reaction evidence="11">
        <text>2-deoxy-D-ribose + ATP = 2-deoxy-D-ribose 5-phosphate + ADP + H(+)</text>
        <dbReference type="Rhea" id="RHEA:30871"/>
        <dbReference type="ChEBI" id="CHEBI:15378"/>
        <dbReference type="ChEBI" id="CHEBI:30616"/>
        <dbReference type="ChEBI" id="CHEBI:62877"/>
        <dbReference type="ChEBI" id="CHEBI:90761"/>
        <dbReference type="ChEBI" id="CHEBI:456216"/>
        <dbReference type="EC" id="2.7.1.229"/>
    </reaction>
    <physiologicalReaction direction="left-to-right" evidence="11">
        <dbReference type="Rhea" id="RHEA:30872"/>
    </physiologicalReaction>
</comment>
<evidence type="ECO:0000256" key="5">
    <source>
        <dbReference type="ARBA" id="ARBA00022741"/>
    </source>
</evidence>
<feature type="binding site" evidence="13">
    <location>
        <position position="139"/>
    </location>
    <ligand>
        <name>substrate</name>
    </ligand>
</feature>
<accession>A0A255GCQ2</accession>
<dbReference type="PRINTS" id="PR00990">
    <property type="entry name" value="RIBOKINASE"/>
</dbReference>
<protein>
    <recommendedName>
        <fullName evidence="12 13">Deoxyribokinase</fullName>
        <shortName evidence="13">dRK</shortName>
        <ecNumber evidence="13">2.7.1.229</ecNumber>
    </recommendedName>
    <alternativeName>
        <fullName evidence="13">ATP:2-deoxy-D-ribose 5-phosphotransferase</fullName>
    </alternativeName>
</protein>